<dbReference type="STRING" id="6280.A0A0N4TUN9"/>
<dbReference type="EMBL" id="UZAD01013297">
    <property type="protein sequence ID" value="VDN93669.1"/>
    <property type="molecule type" value="Genomic_DNA"/>
</dbReference>
<dbReference type="AlphaFoldDB" id="A0A0N4TUN9"/>
<evidence type="ECO:0000256" key="1">
    <source>
        <dbReference type="SAM" id="SignalP"/>
    </source>
</evidence>
<evidence type="ECO:0000313" key="3">
    <source>
        <dbReference type="Proteomes" id="UP000278627"/>
    </source>
</evidence>
<dbReference type="WBParaSite" id="BPAG_0001252101-mRNA-1">
    <property type="protein sequence ID" value="BPAG_0001252101-mRNA-1"/>
    <property type="gene ID" value="BPAG_0001252101"/>
</dbReference>
<protein>
    <submittedName>
        <fullName evidence="4">ABC transmembrane type-1 domain-containing protein</fullName>
    </submittedName>
</protein>
<dbReference type="Proteomes" id="UP000278627">
    <property type="component" value="Unassembled WGS sequence"/>
</dbReference>
<gene>
    <name evidence="2" type="ORF">BPAG_LOCUS12483</name>
</gene>
<organism evidence="4">
    <name type="scientific">Brugia pahangi</name>
    <name type="common">Filarial nematode worm</name>
    <dbReference type="NCBI Taxonomy" id="6280"/>
    <lineage>
        <taxon>Eukaryota</taxon>
        <taxon>Metazoa</taxon>
        <taxon>Ecdysozoa</taxon>
        <taxon>Nematoda</taxon>
        <taxon>Chromadorea</taxon>
        <taxon>Rhabditida</taxon>
        <taxon>Spirurina</taxon>
        <taxon>Spiruromorpha</taxon>
        <taxon>Filarioidea</taxon>
        <taxon>Onchocercidae</taxon>
        <taxon>Brugia</taxon>
    </lineage>
</organism>
<proteinExistence type="predicted"/>
<accession>A0A0N4TUN9</accession>
<name>A0A0N4TUN9_BRUPA</name>
<sequence>MVGAGVAVFAAFIWLLSDQDSRNRLWKVRKHLTGYDVIERFHMSYWMRKMCHETRGV</sequence>
<evidence type="ECO:0000313" key="4">
    <source>
        <dbReference type="WBParaSite" id="BPAG_0001252101-mRNA-1"/>
    </source>
</evidence>
<evidence type="ECO:0000313" key="2">
    <source>
        <dbReference type="EMBL" id="VDN93669.1"/>
    </source>
</evidence>
<feature type="signal peptide" evidence="1">
    <location>
        <begin position="1"/>
        <end position="18"/>
    </location>
</feature>
<feature type="chain" id="PRO_5043122228" evidence="1">
    <location>
        <begin position="19"/>
        <end position="57"/>
    </location>
</feature>
<keyword evidence="3" id="KW-1185">Reference proteome</keyword>
<keyword evidence="1" id="KW-0732">Signal</keyword>
<reference evidence="2 3" key="2">
    <citation type="submission" date="2018-11" db="EMBL/GenBank/DDBJ databases">
        <authorList>
            <consortium name="Pathogen Informatics"/>
        </authorList>
    </citation>
    <scope>NUCLEOTIDE SEQUENCE [LARGE SCALE GENOMIC DNA]</scope>
</reference>
<reference evidence="4" key="1">
    <citation type="submission" date="2017-02" db="UniProtKB">
        <authorList>
            <consortium name="WormBaseParasite"/>
        </authorList>
    </citation>
    <scope>IDENTIFICATION</scope>
</reference>